<dbReference type="eggNOG" id="arCOG06380">
    <property type="taxonomic scope" value="Archaea"/>
</dbReference>
<accession>M0E2Q8</accession>
<name>M0E2Q8_9EURY</name>
<organism evidence="1 2">
    <name type="scientific">Halorubrum saccharovorum DSM 1137</name>
    <dbReference type="NCBI Taxonomy" id="1227484"/>
    <lineage>
        <taxon>Archaea</taxon>
        <taxon>Methanobacteriati</taxon>
        <taxon>Methanobacteriota</taxon>
        <taxon>Stenosarchaea group</taxon>
        <taxon>Halobacteria</taxon>
        <taxon>Halobacteriales</taxon>
        <taxon>Haloferacaceae</taxon>
        <taxon>Halorubrum</taxon>
    </lineage>
</organism>
<dbReference type="AlphaFoldDB" id="M0E2Q8"/>
<reference evidence="1 2" key="1">
    <citation type="journal article" date="2014" name="PLoS Genet.">
        <title>Phylogenetically driven sequencing of extremely halophilic archaea reveals strategies for static and dynamic osmo-response.</title>
        <authorList>
            <person name="Becker E.A."/>
            <person name="Seitzer P.M."/>
            <person name="Tritt A."/>
            <person name="Larsen D."/>
            <person name="Krusor M."/>
            <person name="Yao A.I."/>
            <person name="Wu D."/>
            <person name="Madern D."/>
            <person name="Eisen J.A."/>
            <person name="Darling A.E."/>
            <person name="Facciotti M.T."/>
        </authorList>
    </citation>
    <scope>NUCLEOTIDE SEQUENCE [LARGE SCALE GENOMIC DNA]</scope>
    <source>
        <strain evidence="1 2">DSM 1137</strain>
    </source>
</reference>
<comment type="caution">
    <text evidence="1">The sequence shown here is derived from an EMBL/GenBank/DDBJ whole genome shotgun (WGS) entry which is preliminary data.</text>
</comment>
<evidence type="ECO:0000313" key="2">
    <source>
        <dbReference type="Proteomes" id="UP000011514"/>
    </source>
</evidence>
<keyword evidence="2" id="KW-1185">Reference proteome</keyword>
<proteinExistence type="predicted"/>
<dbReference type="Proteomes" id="UP000011514">
    <property type="component" value="Unassembled WGS sequence"/>
</dbReference>
<gene>
    <name evidence="1" type="ORF">C471_07546</name>
</gene>
<protein>
    <submittedName>
        <fullName evidence="1">Transposase (ISH3)</fullName>
    </submittedName>
</protein>
<sequence length="90" mass="10277">MKHTQADSELEEEHLLDFVVNSSGDELPIDLAENVKVTSDELYEVVAGASAGRRWPFTEFREMVLRAAWTALGVRRAVPANWPLDDRFFR</sequence>
<evidence type="ECO:0000313" key="1">
    <source>
        <dbReference type="EMBL" id="ELZ40619.1"/>
    </source>
</evidence>
<dbReference type="EMBL" id="AOJE01000025">
    <property type="protein sequence ID" value="ELZ40619.1"/>
    <property type="molecule type" value="Genomic_DNA"/>
</dbReference>